<name>A0A9Q0XG54_9SAUR</name>
<dbReference type="GO" id="GO:0007339">
    <property type="term" value="P:binding of sperm to zona pellucida"/>
    <property type="evidence" value="ECO:0007669"/>
    <property type="project" value="InterPro"/>
</dbReference>
<dbReference type="Pfam" id="PF07354">
    <property type="entry name" value="Sp38"/>
    <property type="match status" value="1"/>
</dbReference>
<dbReference type="InterPro" id="IPR007110">
    <property type="entry name" value="Ig-like_dom"/>
</dbReference>
<feature type="domain" description="Ig-like" evidence="2">
    <location>
        <begin position="39"/>
        <end position="137"/>
    </location>
</feature>
<gene>
    <name evidence="3" type="ORF">JRQ81_005268</name>
</gene>
<dbReference type="InterPro" id="IPR011641">
    <property type="entry name" value="Tyr-kin_ephrin_A/B_rcpt-like"/>
</dbReference>
<accession>A0A9Q0XG54</accession>
<organism evidence="3 4">
    <name type="scientific">Phrynocephalus forsythii</name>
    <dbReference type="NCBI Taxonomy" id="171643"/>
    <lineage>
        <taxon>Eukaryota</taxon>
        <taxon>Metazoa</taxon>
        <taxon>Chordata</taxon>
        <taxon>Craniata</taxon>
        <taxon>Vertebrata</taxon>
        <taxon>Euteleostomi</taxon>
        <taxon>Lepidosauria</taxon>
        <taxon>Squamata</taxon>
        <taxon>Bifurcata</taxon>
        <taxon>Unidentata</taxon>
        <taxon>Episquamata</taxon>
        <taxon>Toxicofera</taxon>
        <taxon>Iguania</taxon>
        <taxon>Acrodonta</taxon>
        <taxon>Agamidae</taxon>
        <taxon>Agaminae</taxon>
        <taxon>Phrynocephalus</taxon>
    </lineage>
</organism>
<dbReference type="Proteomes" id="UP001142489">
    <property type="component" value="Unassembled WGS sequence"/>
</dbReference>
<dbReference type="InterPro" id="IPR010857">
    <property type="entry name" value="Sp38-bd"/>
</dbReference>
<dbReference type="GO" id="GO:0002199">
    <property type="term" value="C:zona pellucida receptor complex"/>
    <property type="evidence" value="ECO:0007669"/>
    <property type="project" value="TreeGrafter"/>
</dbReference>
<evidence type="ECO:0000256" key="1">
    <source>
        <dbReference type="SAM" id="MobiDB-lite"/>
    </source>
</evidence>
<dbReference type="AlphaFoldDB" id="A0A9Q0XG54"/>
<comment type="caution">
    <text evidence="3">The sequence shown here is derived from an EMBL/GenBank/DDBJ whole genome shotgun (WGS) entry which is preliminary data.</text>
</comment>
<dbReference type="GO" id="GO:0005576">
    <property type="term" value="C:extracellular region"/>
    <property type="evidence" value="ECO:0007669"/>
    <property type="project" value="InterPro"/>
</dbReference>
<dbReference type="PROSITE" id="PS50835">
    <property type="entry name" value="IG_LIKE"/>
    <property type="match status" value="1"/>
</dbReference>
<reference evidence="3" key="1">
    <citation type="journal article" date="2023" name="DNA Res.">
        <title>Chromosome-level genome assembly of Phrynocephalus forsythii using third-generation DNA sequencing and Hi-C analysis.</title>
        <authorList>
            <person name="Qi Y."/>
            <person name="Zhao W."/>
            <person name="Zhao Y."/>
            <person name="Niu C."/>
            <person name="Cao S."/>
            <person name="Zhang Y."/>
        </authorList>
    </citation>
    <scope>NUCLEOTIDE SEQUENCE</scope>
    <source>
        <tissue evidence="3">Muscle</tissue>
    </source>
</reference>
<dbReference type="SMART" id="SM01411">
    <property type="entry name" value="Ephrin_rec_like"/>
    <property type="match status" value="1"/>
</dbReference>
<dbReference type="InterPro" id="IPR013783">
    <property type="entry name" value="Ig-like_fold"/>
</dbReference>
<proteinExistence type="predicted"/>
<dbReference type="PANTHER" id="PTHR15443:SF6">
    <property type="entry name" value="IG-LIKE DOMAIN-CONTAINING PROTEIN"/>
    <property type="match status" value="1"/>
</dbReference>
<protein>
    <recommendedName>
        <fullName evidence="2">Ig-like domain-containing protein</fullName>
    </recommendedName>
</protein>
<dbReference type="InterPro" id="IPR048806">
    <property type="entry name" value="ZPBP1/2_N"/>
</dbReference>
<feature type="region of interest" description="Disordered" evidence="1">
    <location>
        <begin position="408"/>
        <end position="458"/>
    </location>
</feature>
<dbReference type="Gene3D" id="2.60.40.10">
    <property type="entry name" value="Immunoglobulins"/>
    <property type="match status" value="1"/>
</dbReference>
<dbReference type="OrthoDB" id="9045220at2759"/>
<dbReference type="InterPro" id="IPR036179">
    <property type="entry name" value="Ig-like_dom_sf"/>
</dbReference>
<evidence type="ECO:0000313" key="4">
    <source>
        <dbReference type="Proteomes" id="UP001142489"/>
    </source>
</evidence>
<evidence type="ECO:0000259" key="2">
    <source>
        <dbReference type="PROSITE" id="PS50835"/>
    </source>
</evidence>
<dbReference type="SUPFAM" id="SSF48726">
    <property type="entry name" value="Immunoglobulin"/>
    <property type="match status" value="1"/>
</dbReference>
<dbReference type="EMBL" id="JAPFRF010000012">
    <property type="protein sequence ID" value="KAJ7313672.1"/>
    <property type="molecule type" value="Genomic_DNA"/>
</dbReference>
<dbReference type="PANTHER" id="PTHR15443">
    <property type="entry name" value="ZONA PELLUCIDA BINDING PROTEIN SP38"/>
    <property type="match status" value="1"/>
</dbReference>
<dbReference type="Pfam" id="PF07699">
    <property type="entry name" value="Ephrin_rec_like"/>
    <property type="match status" value="1"/>
</dbReference>
<dbReference type="GO" id="GO:0001669">
    <property type="term" value="C:acrosomal vesicle"/>
    <property type="evidence" value="ECO:0007669"/>
    <property type="project" value="TreeGrafter"/>
</dbReference>
<dbReference type="Gene3D" id="2.10.50.10">
    <property type="entry name" value="Tumor Necrosis Factor Receptor, subunit A, domain 2"/>
    <property type="match status" value="1"/>
</dbReference>
<feature type="compositionally biased region" description="Polar residues" evidence="1">
    <location>
        <begin position="417"/>
        <end position="458"/>
    </location>
</feature>
<evidence type="ECO:0000313" key="3">
    <source>
        <dbReference type="EMBL" id="KAJ7313672.1"/>
    </source>
</evidence>
<sequence>MEQCKMKTRVGHFKKTILHWKKVRSPNTEIPYEITTSIPEAQQTSNQIAGTEEKTAAVYVPIYSKNVVLNCLTERLLMQKITDPKYQWIGPLGSITEESHRFVLTGDGSLDIYSIEARDSGRYTCEVKYIYHAKQLTSKIHFMVYVYHMPGKSIHLSSEFIVGTCETNTVASLEKYLLQKLESLISSLDCELRQWSAQCHTSADALEKITHTLTFQFVVYPLLLTIEDLCRSSVCENSTNSMRKAYTEIKRFFEVPKTDSSHHDNLSYVPGSLTGVKVDHCKPGFGKNINDLSNNTMCPGCCVTCPPGRFSAKSNAICTLCPAGSYNDKYGQVECENCPEAQSSDRRGAKTERECHSQYIRGAESGLKRRLQAFANIASDEEIKEQRSKLSPIKVQRNKVDFLEESTGLLSDGEVTEASTPATNLSPDQTGPSELETSFEDQPSPTLETESNLVPNDLKANQQKLVDIMKHKLS</sequence>
<dbReference type="GO" id="GO:0001675">
    <property type="term" value="P:acrosome assembly"/>
    <property type="evidence" value="ECO:0007669"/>
    <property type="project" value="TreeGrafter"/>
</dbReference>
<keyword evidence="4" id="KW-1185">Reference proteome</keyword>